<protein>
    <submittedName>
        <fullName evidence="2">PetA protein</fullName>
    </submittedName>
</protein>
<evidence type="ECO:0000313" key="2">
    <source>
        <dbReference type="EMBL" id="CAE7531700.1"/>
    </source>
</evidence>
<dbReference type="Proteomes" id="UP000601435">
    <property type="component" value="Unassembled WGS sequence"/>
</dbReference>
<dbReference type="Gene3D" id="2.40.50.140">
    <property type="entry name" value="Nucleic acid-binding proteins"/>
    <property type="match status" value="1"/>
</dbReference>
<dbReference type="PROSITE" id="PS50126">
    <property type="entry name" value="S1"/>
    <property type="match status" value="1"/>
</dbReference>
<organism evidence="2 3">
    <name type="scientific">Symbiodinium necroappetens</name>
    <dbReference type="NCBI Taxonomy" id="1628268"/>
    <lineage>
        <taxon>Eukaryota</taxon>
        <taxon>Sar</taxon>
        <taxon>Alveolata</taxon>
        <taxon>Dinophyceae</taxon>
        <taxon>Suessiales</taxon>
        <taxon>Symbiodiniaceae</taxon>
        <taxon>Symbiodinium</taxon>
    </lineage>
</organism>
<proteinExistence type="predicted"/>
<feature type="domain" description="S1 motif" evidence="1">
    <location>
        <begin position="52"/>
        <end position="120"/>
    </location>
</feature>
<dbReference type="SUPFAM" id="SSF50249">
    <property type="entry name" value="Nucleic acid-binding proteins"/>
    <property type="match status" value="1"/>
</dbReference>
<dbReference type="InterPro" id="IPR012340">
    <property type="entry name" value="NA-bd_OB-fold"/>
</dbReference>
<gene>
    <name evidence="2" type="primary">petA</name>
    <name evidence="2" type="ORF">SNEC2469_LOCUS15276</name>
</gene>
<dbReference type="EMBL" id="CAJNJA010024752">
    <property type="protein sequence ID" value="CAE7531700.1"/>
    <property type="molecule type" value="Genomic_DNA"/>
</dbReference>
<reference evidence="2" key="1">
    <citation type="submission" date="2021-02" db="EMBL/GenBank/DDBJ databases">
        <authorList>
            <person name="Dougan E. K."/>
            <person name="Rhodes N."/>
            <person name="Thang M."/>
            <person name="Chan C."/>
        </authorList>
    </citation>
    <scope>NUCLEOTIDE SEQUENCE</scope>
</reference>
<evidence type="ECO:0000259" key="1">
    <source>
        <dbReference type="PROSITE" id="PS50126"/>
    </source>
</evidence>
<comment type="caution">
    <text evidence="2">The sequence shown here is derived from an EMBL/GenBank/DDBJ whole genome shotgun (WGS) entry which is preliminary data.</text>
</comment>
<dbReference type="InterPro" id="IPR003029">
    <property type="entry name" value="S1_domain"/>
</dbReference>
<dbReference type="AlphaFoldDB" id="A0A812TQC0"/>
<accession>A0A812TQC0</accession>
<sequence length="126" mass="13335">MGFLPSGEVALSLGEEVAGLRVLSTGAGRLAVTTRPPYTTSTLAAFANVSSQLWLRGAVQQTTAIAIFVVLQPPGQIRAVKGFVHVAELDERAVDEVFVGDSIRVRILDTSRGYLELSLKPLDAAA</sequence>
<keyword evidence="3" id="KW-1185">Reference proteome</keyword>
<evidence type="ECO:0000313" key="3">
    <source>
        <dbReference type="Proteomes" id="UP000601435"/>
    </source>
</evidence>
<name>A0A812TQC0_9DINO</name>
<dbReference type="GO" id="GO:0003676">
    <property type="term" value="F:nucleic acid binding"/>
    <property type="evidence" value="ECO:0007669"/>
    <property type="project" value="InterPro"/>
</dbReference>